<dbReference type="OrthoDB" id="1728974at2759"/>
<reference evidence="2" key="1">
    <citation type="submission" date="2021-02" db="EMBL/GenBank/DDBJ databases">
        <authorList>
            <person name="Nowell W R."/>
        </authorList>
    </citation>
    <scope>NUCLEOTIDE SEQUENCE</scope>
    <source>
        <strain evidence="2">Ploen Becks lab</strain>
    </source>
</reference>
<accession>A0A813ZYR3</accession>
<dbReference type="Proteomes" id="UP000663879">
    <property type="component" value="Unassembled WGS sequence"/>
</dbReference>
<dbReference type="EMBL" id="CAJNOC010001989">
    <property type="protein sequence ID" value="CAF0905461.1"/>
    <property type="molecule type" value="Genomic_DNA"/>
</dbReference>
<keyword evidence="3" id="KW-1185">Reference proteome</keyword>
<dbReference type="AlphaFoldDB" id="A0A813ZYR3"/>
<sequence>MQQLFLDAMAIVGHNGKQDLFITFTCNPDLADIKNELEPNQIANDRPDIIVRDFSYYVWGLIAFMPDLNGFQYNEELISDIERELKLI</sequence>
<evidence type="ECO:0000313" key="3">
    <source>
        <dbReference type="Proteomes" id="UP000663879"/>
    </source>
</evidence>
<name>A0A813ZYR3_9BILA</name>
<evidence type="ECO:0000313" key="2">
    <source>
        <dbReference type="EMBL" id="CAF0905461.1"/>
    </source>
</evidence>
<protein>
    <recommendedName>
        <fullName evidence="1">Helitron helicase-like domain-containing protein</fullName>
    </recommendedName>
</protein>
<gene>
    <name evidence="2" type="ORF">OXX778_LOCUS11621</name>
</gene>
<comment type="caution">
    <text evidence="2">The sequence shown here is derived from an EMBL/GenBank/DDBJ whole genome shotgun (WGS) entry which is preliminary data.</text>
</comment>
<feature type="domain" description="Helitron helicase-like" evidence="1">
    <location>
        <begin position="1"/>
        <end position="58"/>
    </location>
</feature>
<dbReference type="Pfam" id="PF14214">
    <property type="entry name" value="Helitron_like_N"/>
    <property type="match status" value="1"/>
</dbReference>
<proteinExistence type="predicted"/>
<evidence type="ECO:0000259" key="1">
    <source>
        <dbReference type="Pfam" id="PF14214"/>
    </source>
</evidence>
<dbReference type="InterPro" id="IPR025476">
    <property type="entry name" value="Helitron_helicase-like"/>
</dbReference>
<organism evidence="2 3">
    <name type="scientific">Brachionus calyciflorus</name>
    <dbReference type="NCBI Taxonomy" id="104777"/>
    <lineage>
        <taxon>Eukaryota</taxon>
        <taxon>Metazoa</taxon>
        <taxon>Spiralia</taxon>
        <taxon>Gnathifera</taxon>
        <taxon>Rotifera</taxon>
        <taxon>Eurotatoria</taxon>
        <taxon>Monogononta</taxon>
        <taxon>Pseudotrocha</taxon>
        <taxon>Ploima</taxon>
        <taxon>Brachionidae</taxon>
        <taxon>Brachionus</taxon>
    </lineage>
</organism>